<gene>
    <name evidence="3" type="ORF">E5Q11_01610</name>
</gene>
<evidence type="ECO:0000313" key="3">
    <source>
        <dbReference type="EMBL" id="TGN41277.1"/>
    </source>
</evidence>
<organism evidence="3 4">
    <name type="scientific">Marinobacter confluentis</name>
    <dbReference type="NCBI Taxonomy" id="1697557"/>
    <lineage>
        <taxon>Bacteria</taxon>
        <taxon>Pseudomonadati</taxon>
        <taxon>Pseudomonadota</taxon>
        <taxon>Gammaproteobacteria</taxon>
        <taxon>Pseudomonadales</taxon>
        <taxon>Marinobacteraceae</taxon>
        <taxon>Marinobacter</taxon>
    </lineage>
</organism>
<keyword evidence="2" id="KW-1133">Transmembrane helix</keyword>
<dbReference type="EMBL" id="SRPF01000001">
    <property type="protein sequence ID" value="TGN41277.1"/>
    <property type="molecule type" value="Genomic_DNA"/>
</dbReference>
<evidence type="ECO:0000313" key="4">
    <source>
        <dbReference type="Proteomes" id="UP000298325"/>
    </source>
</evidence>
<feature type="transmembrane region" description="Helical" evidence="2">
    <location>
        <begin position="118"/>
        <end position="134"/>
    </location>
</feature>
<comment type="caution">
    <text evidence="3">The sequence shown here is derived from an EMBL/GenBank/DDBJ whole genome shotgun (WGS) entry which is preliminary data.</text>
</comment>
<protein>
    <submittedName>
        <fullName evidence="3">Uncharacterized protein</fullName>
    </submittedName>
</protein>
<keyword evidence="4" id="KW-1185">Reference proteome</keyword>
<name>A0A4Z1BML0_9GAMM</name>
<sequence length="283" mass="31943">MAENRRSATNKAKSLPDEPLLRQGRPADPLAEPAERSEASAPETSEADNQAQEPAGSAPEDRGLARGIEKTIAESRQRKLRLMLRQCDRVMLMDFDILAMPDWPDNYALALARRSRDLWLFFTLLAAVVFLSGMTGFVPAWIAGAGFGVFVILLLSGLPSVRRLVTRKPSYLDLIIKRRRLLDDARKHIAHLEGGDGLLWQCAHMVEFNTALRAMRFSELLTLSERRVLAKHLTRREHIRLYLIYMLEAEKAYSRAEKAFFEGHQTALDKGWESVALSSESKA</sequence>
<accession>A0A4Z1BML0</accession>
<feature type="transmembrane region" description="Helical" evidence="2">
    <location>
        <begin position="140"/>
        <end position="158"/>
    </location>
</feature>
<feature type="region of interest" description="Disordered" evidence="1">
    <location>
        <begin position="1"/>
        <end position="65"/>
    </location>
</feature>
<evidence type="ECO:0000256" key="2">
    <source>
        <dbReference type="SAM" id="Phobius"/>
    </source>
</evidence>
<dbReference type="RefSeq" id="WP_135801663.1">
    <property type="nucleotide sequence ID" value="NZ_SRPF01000001.1"/>
</dbReference>
<evidence type="ECO:0000256" key="1">
    <source>
        <dbReference type="SAM" id="MobiDB-lite"/>
    </source>
</evidence>
<dbReference type="Proteomes" id="UP000298325">
    <property type="component" value="Unassembled WGS sequence"/>
</dbReference>
<dbReference type="AlphaFoldDB" id="A0A4Z1BML0"/>
<keyword evidence="2" id="KW-0472">Membrane</keyword>
<dbReference type="OrthoDB" id="6199447at2"/>
<reference evidence="3 4" key="1">
    <citation type="submission" date="2019-04" db="EMBL/GenBank/DDBJ databases">
        <authorList>
            <person name="Park S."/>
            <person name="Yoon J.-H."/>
        </authorList>
    </citation>
    <scope>NUCLEOTIDE SEQUENCE [LARGE SCALE GENOMIC DNA]</scope>
    <source>
        <strain evidence="3 4">HJM-18</strain>
    </source>
</reference>
<proteinExistence type="predicted"/>
<keyword evidence="2" id="KW-0812">Transmembrane</keyword>